<keyword evidence="8" id="KW-1185">Reference proteome</keyword>
<dbReference type="InterPro" id="IPR053061">
    <property type="entry name" value="AN1-type_zinc_finger"/>
</dbReference>
<dbReference type="OrthoDB" id="756206at2759"/>
<dbReference type="PROSITE" id="PS50053">
    <property type="entry name" value="UBIQUITIN_2"/>
    <property type="match status" value="1"/>
</dbReference>
<evidence type="ECO:0000313" key="7">
    <source>
        <dbReference type="EMBL" id="CBY09795.1"/>
    </source>
</evidence>
<dbReference type="InParanoid" id="E4XGJ7"/>
<evidence type="ECO:0000256" key="1">
    <source>
        <dbReference type="ARBA" id="ARBA00022723"/>
    </source>
</evidence>
<dbReference type="SUPFAM" id="SSF54236">
    <property type="entry name" value="Ubiquitin-like"/>
    <property type="match status" value="1"/>
</dbReference>
<dbReference type="InterPro" id="IPR029071">
    <property type="entry name" value="Ubiquitin-like_domsf"/>
</dbReference>
<dbReference type="InterPro" id="IPR000626">
    <property type="entry name" value="Ubiquitin-like_dom"/>
</dbReference>
<keyword evidence="3" id="KW-0862">Zinc</keyword>
<evidence type="ECO:0000259" key="6">
    <source>
        <dbReference type="PROSITE" id="PS51039"/>
    </source>
</evidence>
<dbReference type="SMART" id="SM00154">
    <property type="entry name" value="ZnF_AN1"/>
    <property type="match status" value="1"/>
</dbReference>
<organism evidence="7 8">
    <name type="scientific">Oikopleura dioica</name>
    <name type="common">Tunicate</name>
    <dbReference type="NCBI Taxonomy" id="34765"/>
    <lineage>
        <taxon>Eukaryota</taxon>
        <taxon>Metazoa</taxon>
        <taxon>Chordata</taxon>
        <taxon>Tunicata</taxon>
        <taxon>Appendicularia</taxon>
        <taxon>Copelata</taxon>
        <taxon>Oikopleuridae</taxon>
        <taxon>Oikopleura</taxon>
    </lineage>
</organism>
<dbReference type="InterPro" id="IPR019956">
    <property type="entry name" value="Ubiquitin_dom"/>
</dbReference>
<evidence type="ECO:0000256" key="2">
    <source>
        <dbReference type="ARBA" id="ARBA00022771"/>
    </source>
</evidence>
<dbReference type="Proteomes" id="UP000001307">
    <property type="component" value="Unassembled WGS sequence"/>
</dbReference>
<keyword evidence="2 4" id="KW-0863">Zinc-finger</keyword>
<feature type="domain" description="Ubiquitin-like" evidence="5">
    <location>
        <begin position="29"/>
        <end position="104"/>
    </location>
</feature>
<dbReference type="Pfam" id="PF00240">
    <property type="entry name" value="ubiquitin"/>
    <property type="match status" value="1"/>
</dbReference>
<dbReference type="PANTHER" id="PTHR46728:SF1">
    <property type="entry name" value="AN1-TYPE ZINC FINGER PROTEIN 4"/>
    <property type="match status" value="1"/>
</dbReference>
<dbReference type="PANTHER" id="PTHR46728">
    <property type="entry name" value="AN1-TYPE ZINC FINGER PROTEIN 4"/>
    <property type="match status" value="1"/>
</dbReference>
<sequence length="348" mass="39426">MSRKLNEDEGSCLEGSRRLSSLSRASKMFVIQIEALTGQLYELRCSSSDSVWSVKARLSRSEGILISQQHLIFAGRELSDSETLKDIGVKKMSKLRLVVSMRGGPINTRVIEEEADETYVPVDELAETENAFAVLFVKDGEKVNFVRVSVTNEDTTTTSTQFQPSNPTALTKINPDSTRMLENRRTFQKMQMLRSKMKNRRTEKQDLPRLTNVPRQPQKNEKFTSLPPIYPPVMPVSNIHSQFLRRYGLAPSHMDPEPQTGQAEAITLKPSPPLIPEPSTKAHRPRCAKCGKRLALHEQYQCKCGLQYCSRHRYAEEHACKFDYEKENKQRLASAASAAFNGPRLPKI</sequence>
<evidence type="ECO:0000313" key="8">
    <source>
        <dbReference type="Proteomes" id="UP000001307"/>
    </source>
</evidence>
<evidence type="ECO:0000259" key="5">
    <source>
        <dbReference type="PROSITE" id="PS50053"/>
    </source>
</evidence>
<evidence type="ECO:0000256" key="3">
    <source>
        <dbReference type="ARBA" id="ARBA00022833"/>
    </source>
</evidence>
<dbReference type="InterPro" id="IPR035896">
    <property type="entry name" value="AN1-like_Znf"/>
</dbReference>
<gene>
    <name evidence="7" type="ORF">GSOID_T00010608001</name>
</gene>
<dbReference type="CDD" id="cd01802">
    <property type="entry name" value="Ubl_ZFAND4"/>
    <property type="match status" value="1"/>
</dbReference>
<dbReference type="SMART" id="SM00213">
    <property type="entry name" value="UBQ"/>
    <property type="match status" value="1"/>
</dbReference>
<dbReference type="SUPFAM" id="SSF118310">
    <property type="entry name" value="AN1-like Zinc finger"/>
    <property type="match status" value="1"/>
</dbReference>
<proteinExistence type="predicted"/>
<dbReference type="EMBL" id="FN653048">
    <property type="protein sequence ID" value="CBY09795.1"/>
    <property type="molecule type" value="Genomic_DNA"/>
</dbReference>
<dbReference type="Pfam" id="PF01428">
    <property type="entry name" value="zf-AN1"/>
    <property type="match status" value="1"/>
</dbReference>
<feature type="domain" description="AN1-type" evidence="6">
    <location>
        <begin position="281"/>
        <end position="328"/>
    </location>
</feature>
<evidence type="ECO:0008006" key="9">
    <source>
        <dbReference type="Google" id="ProtNLM"/>
    </source>
</evidence>
<evidence type="ECO:0000256" key="4">
    <source>
        <dbReference type="PROSITE-ProRule" id="PRU00449"/>
    </source>
</evidence>
<keyword evidence="1" id="KW-0479">Metal-binding</keyword>
<dbReference type="AlphaFoldDB" id="E4XGJ7"/>
<protein>
    <recommendedName>
        <fullName evidence="9">AN1-type domain-containing protein</fullName>
    </recommendedName>
</protein>
<accession>E4XGJ7</accession>
<dbReference type="PRINTS" id="PR00348">
    <property type="entry name" value="UBIQUITIN"/>
</dbReference>
<dbReference type="PROSITE" id="PS51039">
    <property type="entry name" value="ZF_AN1"/>
    <property type="match status" value="1"/>
</dbReference>
<dbReference type="Gene3D" id="3.10.20.90">
    <property type="entry name" value="Phosphatidylinositol 3-kinase Catalytic Subunit, Chain A, domain 1"/>
    <property type="match status" value="1"/>
</dbReference>
<dbReference type="GO" id="GO:0008270">
    <property type="term" value="F:zinc ion binding"/>
    <property type="evidence" value="ECO:0007669"/>
    <property type="project" value="UniProtKB-KW"/>
</dbReference>
<reference evidence="7 8" key="1">
    <citation type="journal article" date="2010" name="Science">
        <title>Plasticity of animal genome architecture unmasked by rapid evolution of a pelagic tunicate.</title>
        <authorList>
            <person name="Denoeud F."/>
            <person name="Henriet S."/>
            <person name="Mungpakdee S."/>
            <person name="Aury J.M."/>
            <person name="Da Silva C."/>
            <person name="Brinkmann H."/>
            <person name="Mikhaleva J."/>
            <person name="Olsen L.C."/>
            <person name="Jubin C."/>
            <person name="Canestro C."/>
            <person name="Bouquet J.M."/>
            <person name="Danks G."/>
            <person name="Poulain J."/>
            <person name="Campsteijn C."/>
            <person name="Adamski M."/>
            <person name="Cross I."/>
            <person name="Yadetie F."/>
            <person name="Muffato M."/>
            <person name="Louis A."/>
            <person name="Butcher S."/>
            <person name="Tsagkogeorga G."/>
            <person name="Konrad A."/>
            <person name="Singh S."/>
            <person name="Jensen M.F."/>
            <person name="Cong E.H."/>
            <person name="Eikeseth-Otteraa H."/>
            <person name="Noel B."/>
            <person name="Anthouard V."/>
            <person name="Porcel B.M."/>
            <person name="Kachouri-Lafond R."/>
            <person name="Nishino A."/>
            <person name="Ugolini M."/>
            <person name="Chourrout P."/>
            <person name="Nishida H."/>
            <person name="Aasland R."/>
            <person name="Huzurbazar S."/>
            <person name="Westhof E."/>
            <person name="Delsuc F."/>
            <person name="Lehrach H."/>
            <person name="Reinhardt R."/>
            <person name="Weissenbach J."/>
            <person name="Roy S.W."/>
            <person name="Artiguenave F."/>
            <person name="Postlethwait J.H."/>
            <person name="Manak J.R."/>
            <person name="Thompson E.M."/>
            <person name="Jaillon O."/>
            <person name="Du Pasquier L."/>
            <person name="Boudinot P."/>
            <person name="Liberles D.A."/>
            <person name="Volff J.N."/>
            <person name="Philippe H."/>
            <person name="Lenhard B."/>
            <person name="Roest Crollius H."/>
            <person name="Wincker P."/>
            <person name="Chourrout D."/>
        </authorList>
    </citation>
    <scope>NUCLEOTIDE SEQUENCE [LARGE SCALE GENOMIC DNA]</scope>
</reference>
<dbReference type="Gene3D" id="4.10.1110.10">
    <property type="entry name" value="AN1-like Zinc finger"/>
    <property type="match status" value="1"/>
</dbReference>
<dbReference type="InterPro" id="IPR000058">
    <property type="entry name" value="Znf_AN1"/>
</dbReference>
<name>E4XGJ7_OIKDI</name>